<dbReference type="InterPro" id="IPR018490">
    <property type="entry name" value="cNMP-bd_dom_sf"/>
</dbReference>
<proteinExistence type="predicted"/>
<gene>
    <name evidence="4" type="ORF">SAMN04487992_11120</name>
</gene>
<name>A0A1G7K0K6_9FLAO</name>
<dbReference type="SUPFAM" id="SSF51905">
    <property type="entry name" value="FAD/NAD(P)-binding domain"/>
    <property type="match status" value="1"/>
</dbReference>
<dbReference type="SUPFAM" id="SSF51206">
    <property type="entry name" value="cAMP-binding domain-like"/>
    <property type="match status" value="1"/>
</dbReference>
<dbReference type="InterPro" id="IPR023753">
    <property type="entry name" value="FAD/NAD-binding_dom"/>
</dbReference>
<dbReference type="EMBL" id="FNBD01000011">
    <property type="protein sequence ID" value="SDF30642.1"/>
    <property type="molecule type" value="Genomic_DNA"/>
</dbReference>
<dbReference type="InterPro" id="IPR000595">
    <property type="entry name" value="cNMP-bd_dom"/>
</dbReference>
<dbReference type="Gene3D" id="2.60.120.10">
    <property type="entry name" value="Jelly Rolls"/>
    <property type="match status" value="1"/>
</dbReference>
<dbReference type="RefSeq" id="WP_074539077.1">
    <property type="nucleotide sequence ID" value="NZ_FNBD01000011.1"/>
</dbReference>
<dbReference type="Gene3D" id="3.50.50.60">
    <property type="entry name" value="FAD/NAD(P)-binding domain"/>
    <property type="match status" value="2"/>
</dbReference>
<sequence length="546" mass="59973">MLEPQNNVPKLSEKQLLVLANYGTKIKVKANAVLINEGVKNFDFYVILKGKVAIYDPFNPKEPVAIHKKNGFTGDSDMLSDRASIFRAVALTDIEVLKITQTALKKILLEDASLNTLLISAFLLRREKISKNEGGVILIGSKFSSKSFEARDFLTKNHIRHIWVELEKDDNTKKITKNFKLKIEDIPILISTNLEVLKNVTIEDIAFKMGLSSPIQNRIYQVMVVGAGPAGLAASVYGASEGLDTIALDKLGPGGQAGTTSKIENYLGFPTGISGSELANKAYLQAQKFGCTISIPCEAKKLSIYSTYFELTLSDDSTIKSKSVIAATGAKYRDLAIENISYFKGRGVYHSATAMEASNCKKEDIIVIVGGGNSAGQAAIYMADYATEIHILIRGKNLSKSMSSYLINRIDSNPKIKIHPHTEIFKLEGDNYLERIHLKNNLSKEVKSMDVNHLFLFLGAIPTNNWLPSAVCKDSKGFIITGNDLTKEQLEDSKWLLERSPFPLETCIPGLFATGDLRSGSTKRVASSVGEGAMAISYIHSYLKNN</sequence>
<dbReference type="InterPro" id="IPR050097">
    <property type="entry name" value="Ferredoxin-NADP_redctase_2"/>
</dbReference>
<dbReference type="PANTHER" id="PTHR48105">
    <property type="entry name" value="THIOREDOXIN REDUCTASE 1-RELATED-RELATED"/>
    <property type="match status" value="1"/>
</dbReference>
<evidence type="ECO:0000259" key="3">
    <source>
        <dbReference type="PROSITE" id="PS50042"/>
    </source>
</evidence>
<evidence type="ECO:0000313" key="4">
    <source>
        <dbReference type="EMBL" id="SDF30642.1"/>
    </source>
</evidence>
<dbReference type="Pfam" id="PF07992">
    <property type="entry name" value="Pyr_redox_2"/>
    <property type="match status" value="1"/>
</dbReference>
<dbReference type="AlphaFoldDB" id="A0A1G7K0K6"/>
<evidence type="ECO:0000256" key="2">
    <source>
        <dbReference type="ARBA" id="ARBA00023002"/>
    </source>
</evidence>
<feature type="domain" description="Cyclic nucleotide-binding" evidence="3">
    <location>
        <begin position="7"/>
        <end position="125"/>
    </location>
</feature>
<keyword evidence="1" id="KW-0285">Flavoprotein</keyword>
<organism evidence="4 5">
    <name type="scientific">Cellulophaga baltica</name>
    <dbReference type="NCBI Taxonomy" id="76594"/>
    <lineage>
        <taxon>Bacteria</taxon>
        <taxon>Pseudomonadati</taxon>
        <taxon>Bacteroidota</taxon>
        <taxon>Flavobacteriia</taxon>
        <taxon>Flavobacteriales</taxon>
        <taxon>Flavobacteriaceae</taxon>
        <taxon>Cellulophaga</taxon>
    </lineage>
</organism>
<dbReference type="PRINTS" id="PR00368">
    <property type="entry name" value="FADPNR"/>
</dbReference>
<dbReference type="GO" id="GO:0016491">
    <property type="term" value="F:oxidoreductase activity"/>
    <property type="evidence" value="ECO:0007669"/>
    <property type="project" value="UniProtKB-KW"/>
</dbReference>
<reference evidence="5" key="1">
    <citation type="submission" date="2016-10" db="EMBL/GenBank/DDBJ databases">
        <authorList>
            <person name="Varghese N."/>
            <person name="Submissions S."/>
        </authorList>
    </citation>
    <scope>NUCLEOTIDE SEQUENCE [LARGE SCALE GENOMIC DNA]</scope>
    <source>
        <strain evidence="5">DSM 24729</strain>
    </source>
</reference>
<dbReference type="Pfam" id="PF00027">
    <property type="entry name" value="cNMP_binding"/>
    <property type="match status" value="1"/>
</dbReference>
<dbReference type="PROSITE" id="PS50042">
    <property type="entry name" value="CNMP_BINDING_3"/>
    <property type="match status" value="1"/>
</dbReference>
<evidence type="ECO:0000256" key="1">
    <source>
        <dbReference type="ARBA" id="ARBA00022630"/>
    </source>
</evidence>
<keyword evidence="5" id="KW-1185">Reference proteome</keyword>
<dbReference type="CDD" id="cd00038">
    <property type="entry name" value="CAP_ED"/>
    <property type="match status" value="1"/>
</dbReference>
<dbReference type="Proteomes" id="UP000182114">
    <property type="component" value="Unassembled WGS sequence"/>
</dbReference>
<dbReference type="PRINTS" id="PR00469">
    <property type="entry name" value="PNDRDTASEII"/>
</dbReference>
<dbReference type="InterPro" id="IPR036188">
    <property type="entry name" value="FAD/NAD-bd_sf"/>
</dbReference>
<dbReference type="InterPro" id="IPR014710">
    <property type="entry name" value="RmlC-like_jellyroll"/>
</dbReference>
<evidence type="ECO:0000313" key="5">
    <source>
        <dbReference type="Proteomes" id="UP000182114"/>
    </source>
</evidence>
<protein>
    <submittedName>
        <fullName evidence="4">Thioredoxin reductase (NADPH)</fullName>
    </submittedName>
</protein>
<accession>A0A1G7K0K6</accession>
<dbReference type="eggNOG" id="COG0492">
    <property type="taxonomic scope" value="Bacteria"/>
</dbReference>
<keyword evidence="2" id="KW-0560">Oxidoreductase</keyword>